<accession>A0AAW0Z1N7</accession>
<organism evidence="4 5">
    <name type="scientific">Kwoniella newhampshirensis</name>
    <dbReference type="NCBI Taxonomy" id="1651941"/>
    <lineage>
        <taxon>Eukaryota</taxon>
        <taxon>Fungi</taxon>
        <taxon>Dikarya</taxon>
        <taxon>Basidiomycota</taxon>
        <taxon>Agaricomycotina</taxon>
        <taxon>Tremellomycetes</taxon>
        <taxon>Tremellales</taxon>
        <taxon>Cryptococcaceae</taxon>
        <taxon>Kwoniella</taxon>
    </lineage>
</organism>
<dbReference type="GO" id="GO:0005737">
    <property type="term" value="C:cytoplasm"/>
    <property type="evidence" value="ECO:0007669"/>
    <property type="project" value="UniProtKB-SubCell"/>
</dbReference>
<dbReference type="GeneID" id="92179765"/>
<dbReference type="Proteomes" id="UP001388673">
    <property type="component" value="Unassembled WGS sequence"/>
</dbReference>
<dbReference type="EMBL" id="JBCAWK010000004">
    <property type="protein sequence ID" value="KAK8861684.1"/>
    <property type="molecule type" value="Genomic_DNA"/>
</dbReference>
<comment type="subcellular location">
    <subcellularLocation>
        <location evidence="1">Cytoplasm</location>
    </subcellularLocation>
</comment>
<dbReference type="InterPro" id="IPR016024">
    <property type="entry name" value="ARM-type_fold"/>
</dbReference>
<dbReference type="Gene3D" id="1.25.10.10">
    <property type="entry name" value="Leucine-rich Repeat Variant"/>
    <property type="match status" value="1"/>
</dbReference>
<sequence length="794" mass="85176">MTSKAEESVLDDLLRRLAGPVTTSPPSLSTEDVILLSNSLLPASTRSSRSVAYLSLSKFCDDVAKYPSAPSDPSSGDQYIIDTFRPFLENTFNPSSTTADVNADTSTEPESCVPVTCILTALFPLSPKAASQLLTTSLGEVGDPLSILLEVAELPSPLQPALAELLVAVAGTKPGREIVRQRAMDWLRGAVEYEAGQGELGVLCAVALSKLGRQEEDLSGTQETGGEATITEIGLEDEDLCRKMMSHVKSSSSFTAKTSTAIISTLEGLSILSLRPRIKHLLAADLHFLKSLIVLSPIPTQKGGSLPITPRGSIDVERDLNLSQSVETGLCYGLTTILVNLTTSKPILSAEDEQLAKLRLMALSAKGKKLSTQQEENAEDESYENELEVKKRVKAVISAGAVGALSGLVRAESRLVKEGLGRLCRNLVESQSDRLSFVRDGGYKVLSAVIRDLLASASATAKPGSNGTLPSYTSPPELDVLPAFQALAKLIITTPPTLLFPPPHLTTSLNSLTPLYHLLVHPSASLLQRFEALMALTNLSSIDPSIASKIVQASVVPLKVDVTWRGSGRDDQDRIITRVEEMMLDDNELVRRAASELVCNLINSSAGFEYFSGDNGTYTGSEKPSARVRSRLNVLVVLTGVDDLATRLAAGGALAVITESPMACQGLLNGDLDQGQSSTLTTTSKRTVWQRILEMLDPEDEEEEIDENGEKIPIISSSPTTVPNPDLVHRAVIILHNLVLFTLGQEGDAKMDGLKGVKEAGVENKLMDVLRMRVGQEVLQPLVECLKILKRGSV</sequence>
<reference evidence="4 5" key="1">
    <citation type="journal article" date="2024" name="bioRxiv">
        <title>Comparative genomics of Cryptococcus and Kwoniella reveals pathogenesis evolution and contrasting karyotype dynamics via intercentromeric recombination or chromosome fusion.</title>
        <authorList>
            <person name="Coelho M.A."/>
            <person name="David-Palma M."/>
            <person name="Shea T."/>
            <person name="Bowers K."/>
            <person name="McGinley-Smith S."/>
            <person name="Mohammad A.W."/>
            <person name="Gnirke A."/>
            <person name="Yurkov A.M."/>
            <person name="Nowrousian M."/>
            <person name="Sun S."/>
            <person name="Cuomo C.A."/>
            <person name="Heitman J."/>
        </authorList>
    </citation>
    <scope>NUCLEOTIDE SEQUENCE [LARGE SCALE GENOMIC DNA]</scope>
    <source>
        <strain evidence="4 5">CBS 13917</strain>
    </source>
</reference>
<dbReference type="PANTHER" id="PTHR45994:SF1">
    <property type="entry name" value="FI21225P1"/>
    <property type="match status" value="1"/>
</dbReference>
<dbReference type="Pfam" id="PF11701">
    <property type="entry name" value="UNC45-central"/>
    <property type="match status" value="1"/>
</dbReference>
<dbReference type="KEGG" id="kne:92179765"/>
<keyword evidence="2" id="KW-0963">Cytoplasm</keyword>
<evidence type="ECO:0000313" key="5">
    <source>
        <dbReference type="Proteomes" id="UP001388673"/>
    </source>
</evidence>
<dbReference type="SUPFAM" id="SSF48371">
    <property type="entry name" value="ARM repeat"/>
    <property type="match status" value="1"/>
</dbReference>
<evidence type="ECO:0000259" key="3">
    <source>
        <dbReference type="Pfam" id="PF11701"/>
    </source>
</evidence>
<dbReference type="PANTHER" id="PTHR45994">
    <property type="entry name" value="FI21225P1"/>
    <property type="match status" value="1"/>
</dbReference>
<name>A0AAW0Z1N7_9TREE</name>
<proteinExistence type="predicted"/>
<gene>
    <name evidence="4" type="ORF">IAR55_002507</name>
</gene>
<evidence type="ECO:0000256" key="1">
    <source>
        <dbReference type="ARBA" id="ARBA00004496"/>
    </source>
</evidence>
<evidence type="ECO:0000313" key="4">
    <source>
        <dbReference type="EMBL" id="KAK8861684.1"/>
    </source>
</evidence>
<dbReference type="InterPro" id="IPR011989">
    <property type="entry name" value="ARM-like"/>
</dbReference>
<dbReference type="RefSeq" id="XP_066804309.1">
    <property type="nucleotide sequence ID" value="XM_066945620.1"/>
</dbReference>
<feature type="domain" description="UNC-45/Cro1/She4 central" evidence="3">
    <location>
        <begin position="32"/>
        <end position="211"/>
    </location>
</feature>
<evidence type="ECO:0000256" key="2">
    <source>
        <dbReference type="ARBA" id="ARBA00022490"/>
    </source>
</evidence>
<keyword evidence="5" id="KW-1185">Reference proteome</keyword>
<comment type="caution">
    <text evidence="4">The sequence shown here is derived from an EMBL/GenBank/DDBJ whole genome shotgun (WGS) entry which is preliminary data.</text>
</comment>
<dbReference type="GO" id="GO:0051879">
    <property type="term" value="F:Hsp90 protein binding"/>
    <property type="evidence" value="ECO:0007669"/>
    <property type="project" value="TreeGrafter"/>
</dbReference>
<dbReference type="InterPro" id="IPR024660">
    <property type="entry name" value="UCS_central_dom"/>
</dbReference>
<dbReference type="AlphaFoldDB" id="A0AAW0Z1N7"/>
<protein>
    <recommendedName>
        <fullName evidence="3">UNC-45/Cro1/She4 central domain-containing protein</fullName>
    </recommendedName>
</protein>